<dbReference type="NCBIfam" id="TIGR00327">
    <property type="entry name" value="secE_euk_arch"/>
    <property type="match status" value="1"/>
</dbReference>
<proteinExistence type="inferred from homology"/>
<evidence type="ECO:0000256" key="5">
    <source>
        <dbReference type="ARBA" id="ARBA00023010"/>
    </source>
</evidence>
<dbReference type="Pfam" id="PF00584">
    <property type="entry name" value="SecE"/>
    <property type="match status" value="1"/>
</dbReference>
<reference evidence="9 10" key="1">
    <citation type="submission" date="2020-06" db="EMBL/GenBank/DDBJ databases">
        <title>Methanofollis fontis sp. nov., a methanogen isolated from marine sediments near a cold seep at Four-Way Closure Ridge offshore southwestern Taiwan.</title>
        <authorList>
            <person name="Chen S.-C."/>
            <person name="Teng N.-H."/>
            <person name="Lin Y.-S."/>
            <person name="Lai M.-C."/>
            <person name="Chen H.-H."/>
            <person name="Wang C.-C."/>
        </authorList>
    </citation>
    <scope>NUCLEOTIDE SEQUENCE [LARGE SCALE GENOMIC DNA]</scope>
    <source>
        <strain evidence="9 10">DSM 2702</strain>
    </source>
</reference>
<comment type="caution">
    <text evidence="9">The sequence shown here is derived from an EMBL/GenBank/DDBJ whole genome shotgun (WGS) entry which is preliminary data.</text>
</comment>
<dbReference type="Gene3D" id="1.20.5.820">
    <property type="entry name" value="Preprotein translocase SecE subunit"/>
    <property type="match status" value="1"/>
</dbReference>
<evidence type="ECO:0000256" key="7">
    <source>
        <dbReference type="ARBA" id="ARBA00037847"/>
    </source>
</evidence>
<keyword evidence="1 8" id="KW-0813">Transport</keyword>
<dbReference type="SUPFAM" id="SSF103456">
    <property type="entry name" value="Preprotein translocase SecE subunit"/>
    <property type="match status" value="1"/>
</dbReference>
<dbReference type="GO" id="GO:0009306">
    <property type="term" value="P:protein secretion"/>
    <property type="evidence" value="ECO:0007669"/>
    <property type="project" value="UniProtKB-UniRule"/>
</dbReference>
<evidence type="ECO:0000256" key="2">
    <source>
        <dbReference type="ARBA" id="ARBA00022692"/>
    </source>
</evidence>
<dbReference type="GO" id="GO:0006605">
    <property type="term" value="P:protein targeting"/>
    <property type="evidence" value="ECO:0007669"/>
    <property type="project" value="UniProtKB-UniRule"/>
</dbReference>
<organism evidence="9 10">
    <name type="scientific">Methanofollis tationis</name>
    <dbReference type="NCBI Taxonomy" id="81417"/>
    <lineage>
        <taxon>Archaea</taxon>
        <taxon>Methanobacteriati</taxon>
        <taxon>Methanobacteriota</taxon>
        <taxon>Stenosarchaea group</taxon>
        <taxon>Methanomicrobia</taxon>
        <taxon>Methanomicrobiales</taxon>
        <taxon>Methanomicrobiaceae</taxon>
        <taxon>Methanofollis</taxon>
    </lineage>
</organism>
<keyword evidence="6 8" id="KW-0472">Membrane</keyword>
<evidence type="ECO:0000313" key="10">
    <source>
        <dbReference type="Proteomes" id="UP000570823"/>
    </source>
</evidence>
<comment type="subunit">
    <text evidence="8">Component of the Sec protein translocase complex. Heterotrimer consisting of SecY (alpha), SecG (beta) and SecE (gamma) subunits. The heterotrimers can form oligomers, although 1 heterotrimer is thought to be able to translocate proteins. Interacts with the ribosome. May interact with SecDF, and other proteins may be involved.</text>
</comment>
<evidence type="ECO:0000256" key="3">
    <source>
        <dbReference type="ARBA" id="ARBA00022927"/>
    </source>
</evidence>
<name>A0A7K4HQ24_9EURY</name>
<evidence type="ECO:0000256" key="4">
    <source>
        <dbReference type="ARBA" id="ARBA00022989"/>
    </source>
</evidence>
<gene>
    <name evidence="8" type="primary">secE</name>
    <name evidence="9" type="ORF">HWN36_08675</name>
</gene>
<dbReference type="EMBL" id="JABXWR010000001">
    <property type="protein sequence ID" value="NVO67375.1"/>
    <property type="molecule type" value="Genomic_DNA"/>
</dbReference>
<dbReference type="Proteomes" id="UP000570823">
    <property type="component" value="Unassembled WGS sequence"/>
</dbReference>
<dbReference type="GO" id="GO:0012505">
    <property type="term" value="C:endomembrane system"/>
    <property type="evidence" value="ECO:0007669"/>
    <property type="project" value="UniProtKB-SubCell"/>
</dbReference>
<keyword evidence="3 8" id="KW-0653">Protein transport</keyword>
<protein>
    <recommendedName>
        <fullName evidence="8">Protein translocase subunit SecE</fullName>
    </recommendedName>
    <alternativeName>
        <fullName evidence="8">Protein transport protein Sec61 gamma subunit homolog</fullName>
    </alternativeName>
</protein>
<comment type="subcellular location">
    <subcellularLocation>
        <location evidence="8">Cell membrane</location>
        <topology evidence="8">Single-pass membrane protein</topology>
    </subcellularLocation>
    <subcellularLocation>
        <location evidence="7">Endomembrane system</location>
        <topology evidence="7">Single-pass membrane protein</topology>
    </subcellularLocation>
</comment>
<dbReference type="InterPro" id="IPR023391">
    <property type="entry name" value="Prot_translocase_SecE_dom_sf"/>
</dbReference>
<dbReference type="GO" id="GO:0065002">
    <property type="term" value="P:intracellular protein transmembrane transport"/>
    <property type="evidence" value="ECO:0007669"/>
    <property type="project" value="UniProtKB-UniRule"/>
</dbReference>
<dbReference type="HAMAP" id="MF_00422">
    <property type="entry name" value="SecE"/>
    <property type="match status" value="1"/>
</dbReference>
<keyword evidence="10" id="KW-1185">Reference proteome</keyword>
<dbReference type="OrthoDB" id="52835at2157"/>
<sequence length="66" mass="7634">MEINAESIKMTNIHEEFFKKYLRVLKLARTPSREEFQKIALVAAVGVLLIGFIGFIIYEIMLVLPH</sequence>
<keyword evidence="4 8" id="KW-1133">Transmembrane helix</keyword>
<dbReference type="GO" id="GO:0008320">
    <property type="term" value="F:protein transmembrane transporter activity"/>
    <property type="evidence" value="ECO:0007669"/>
    <property type="project" value="UniProtKB-UniRule"/>
</dbReference>
<keyword evidence="2 8" id="KW-0812">Transmembrane</keyword>
<dbReference type="InterPro" id="IPR001901">
    <property type="entry name" value="Translocase_SecE/Sec61-g"/>
</dbReference>
<dbReference type="GO" id="GO:0005886">
    <property type="term" value="C:plasma membrane"/>
    <property type="evidence" value="ECO:0007669"/>
    <property type="project" value="UniProtKB-SubCell"/>
</dbReference>
<dbReference type="RefSeq" id="WP_176789609.1">
    <property type="nucleotide sequence ID" value="NZ_JABXWR010000001.1"/>
</dbReference>
<keyword evidence="5 8" id="KW-0811">Translocation</keyword>
<comment type="similarity">
    <text evidence="8">Belongs to the SecE/SEC61-gamma family.</text>
</comment>
<evidence type="ECO:0000256" key="1">
    <source>
        <dbReference type="ARBA" id="ARBA00022448"/>
    </source>
</evidence>
<evidence type="ECO:0000256" key="8">
    <source>
        <dbReference type="HAMAP-Rule" id="MF_00422"/>
    </source>
</evidence>
<dbReference type="InterPro" id="IPR008158">
    <property type="entry name" value="Translocase_Sec61-g"/>
</dbReference>
<feature type="transmembrane region" description="Helical" evidence="8">
    <location>
        <begin position="39"/>
        <end position="64"/>
    </location>
</feature>
<comment type="function">
    <text evidence="8">Essential subunit of the Sec protein translocation channel SecYEG. Clamps together the 2 halves of SecY. May contact the channel plug during translocation.</text>
</comment>
<keyword evidence="8" id="KW-1003">Cell membrane</keyword>
<evidence type="ECO:0000256" key="6">
    <source>
        <dbReference type="ARBA" id="ARBA00023136"/>
    </source>
</evidence>
<evidence type="ECO:0000313" key="9">
    <source>
        <dbReference type="EMBL" id="NVO67375.1"/>
    </source>
</evidence>
<accession>A0A7K4HQ24</accession>
<dbReference type="AlphaFoldDB" id="A0A7K4HQ24"/>